<organism evidence="1">
    <name type="scientific">Iconisemion striatum</name>
    <dbReference type="NCBI Taxonomy" id="60296"/>
    <lineage>
        <taxon>Eukaryota</taxon>
        <taxon>Metazoa</taxon>
        <taxon>Chordata</taxon>
        <taxon>Craniata</taxon>
        <taxon>Vertebrata</taxon>
        <taxon>Euteleostomi</taxon>
        <taxon>Actinopterygii</taxon>
        <taxon>Neopterygii</taxon>
        <taxon>Teleostei</taxon>
        <taxon>Neoteleostei</taxon>
        <taxon>Acanthomorphata</taxon>
        <taxon>Ovalentaria</taxon>
        <taxon>Atherinomorphae</taxon>
        <taxon>Cyprinodontiformes</taxon>
        <taxon>Nothobranchiidae</taxon>
        <taxon>Iconisemion</taxon>
    </lineage>
</organism>
<feature type="non-terminal residue" evidence="1">
    <location>
        <position position="45"/>
    </location>
</feature>
<proteinExistence type="predicted"/>
<evidence type="ECO:0000313" key="1">
    <source>
        <dbReference type="EMBL" id="SBP23621.1"/>
    </source>
</evidence>
<accession>A0A1A7XZX6</accession>
<gene>
    <name evidence="1" type="primary">Nfu_g_1_012164</name>
</gene>
<sequence length="45" mass="4950">AGLSHPSWCSLPLSIQTCPLCRIDRQTRGDRGQVACPSQRQTTSH</sequence>
<protein>
    <submittedName>
        <fullName evidence="1">Uncharacterized protein</fullName>
    </submittedName>
</protein>
<reference evidence="1" key="1">
    <citation type="submission" date="2016-05" db="EMBL/GenBank/DDBJ databases">
        <authorList>
            <person name="Lavstsen T."/>
            <person name="Jespersen J.S."/>
        </authorList>
    </citation>
    <scope>NUCLEOTIDE SEQUENCE</scope>
    <source>
        <tissue evidence="1">Brain</tissue>
    </source>
</reference>
<dbReference type="AlphaFoldDB" id="A0A1A7XZX6"/>
<dbReference type="EMBL" id="HADX01001389">
    <property type="protein sequence ID" value="SBP23621.1"/>
    <property type="molecule type" value="Transcribed_RNA"/>
</dbReference>
<reference evidence="1" key="2">
    <citation type="submission" date="2016-06" db="EMBL/GenBank/DDBJ databases">
        <title>The genome of a short-lived fish provides insights into sex chromosome evolution and the genetic control of aging.</title>
        <authorList>
            <person name="Reichwald K."/>
            <person name="Felder M."/>
            <person name="Petzold A."/>
            <person name="Koch P."/>
            <person name="Groth M."/>
            <person name="Platzer M."/>
        </authorList>
    </citation>
    <scope>NUCLEOTIDE SEQUENCE</scope>
    <source>
        <tissue evidence="1">Brain</tissue>
    </source>
</reference>
<name>A0A1A7XZX6_9TELE</name>
<feature type="non-terminal residue" evidence="1">
    <location>
        <position position="1"/>
    </location>
</feature>